<dbReference type="EMBL" id="VJMJ01000053">
    <property type="protein sequence ID" value="KAF0740285.1"/>
    <property type="molecule type" value="Genomic_DNA"/>
</dbReference>
<evidence type="ECO:0000256" key="11">
    <source>
        <dbReference type="ARBA" id="ARBA00022860"/>
    </source>
</evidence>
<evidence type="ECO:0000256" key="10">
    <source>
        <dbReference type="ARBA" id="ARBA00022857"/>
    </source>
</evidence>
<keyword evidence="11" id="KW-0112">Calmodulin-binding</keyword>
<evidence type="ECO:0000256" key="4">
    <source>
        <dbReference type="ARBA" id="ARBA00012989"/>
    </source>
</evidence>
<evidence type="ECO:0000256" key="14">
    <source>
        <dbReference type="PIRSR" id="PIRSR000333-1"/>
    </source>
</evidence>
<keyword evidence="10" id="KW-0521">NADP</keyword>
<dbReference type="EC" id="1.14.13.39" evidence="4"/>
<dbReference type="InterPro" id="IPR012144">
    <property type="entry name" value="NOS_euk"/>
</dbReference>
<dbReference type="Pfam" id="PF00667">
    <property type="entry name" value="FAD_binding_1"/>
    <property type="match status" value="1"/>
</dbReference>
<evidence type="ECO:0000256" key="9">
    <source>
        <dbReference type="ARBA" id="ARBA00022827"/>
    </source>
</evidence>
<dbReference type="SUPFAM" id="SSF63380">
    <property type="entry name" value="Riboflavin synthase domain-like"/>
    <property type="match status" value="1"/>
</dbReference>
<organism evidence="17 18">
    <name type="scientific">Aphanomyces euteiches</name>
    <dbReference type="NCBI Taxonomy" id="100861"/>
    <lineage>
        <taxon>Eukaryota</taxon>
        <taxon>Sar</taxon>
        <taxon>Stramenopiles</taxon>
        <taxon>Oomycota</taxon>
        <taxon>Saprolegniomycetes</taxon>
        <taxon>Saprolegniales</taxon>
        <taxon>Verrucalvaceae</taxon>
        <taxon>Aphanomyces</taxon>
    </lineage>
</organism>
<dbReference type="InterPro" id="IPR001094">
    <property type="entry name" value="Flavdoxin-like"/>
</dbReference>
<dbReference type="Pfam" id="PF02898">
    <property type="entry name" value="NO_synthase"/>
    <property type="match status" value="1"/>
</dbReference>
<keyword evidence="8 14" id="KW-0479">Metal-binding</keyword>
<dbReference type="Gene3D" id="3.90.440.10">
    <property type="entry name" value="Nitric Oxide Synthase,Heme Domain,Chain A domain 2"/>
    <property type="match status" value="1"/>
</dbReference>
<feature type="domain" description="Flavodoxin-like" evidence="15">
    <location>
        <begin position="488"/>
        <end position="626"/>
    </location>
</feature>
<comment type="cofactor">
    <cofactor evidence="2">
        <name>FAD</name>
        <dbReference type="ChEBI" id="CHEBI:57692"/>
    </cofactor>
</comment>
<dbReference type="InterPro" id="IPR050607">
    <property type="entry name" value="NOS"/>
</dbReference>
<dbReference type="PANTHER" id="PTHR43410:SF1">
    <property type="entry name" value="NITRIC OXIDE SYNTHASE"/>
    <property type="match status" value="1"/>
</dbReference>
<dbReference type="InterPro" id="IPR044944">
    <property type="entry name" value="NOS_dom_3"/>
</dbReference>
<dbReference type="PANTHER" id="PTHR43410">
    <property type="entry name" value="NITRIC OXIDE SYNTHASE OXYGENASE"/>
    <property type="match status" value="1"/>
</dbReference>
<evidence type="ECO:0000256" key="12">
    <source>
        <dbReference type="ARBA" id="ARBA00023002"/>
    </source>
</evidence>
<dbReference type="GO" id="GO:0005516">
    <property type="term" value="F:calmodulin binding"/>
    <property type="evidence" value="ECO:0007669"/>
    <property type="project" value="UniProtKB-KW"/>
</dbReference>
<dbReference type="AlphaFoldDB" id="A0A6G0XIV1"/>
<dbReference type="GO" id="GO:0006809">
    <property type="term" value="P:nitric oxide biosynthetic process"/>
    <property type="evidence" value="ECO:0007669"/>
    <property type="project" value="InterPro"/>
</dbReference>
<feature type="binding site" description="axial binding residue" evidence="14">
    <location>
        <position position="148"/>
    </location>
    <ligand>
        <name>heme b</name>
        <dbReference type="ChEBI" id="CHEBI:60344"/>
    </ligand>
    <ligandPart>
        <name>Fe</name>
        <dbReference type="ChEBI" id="CHEBI:18248"/>
    </ligandPart>
</feature>
<dbReference type="InterPro" id="IPR044940">
    <property type="entry name" value="NOS_dom_2"/>
</dbReference>
<reference evidence="17 18" key="1">
    <citation type="submission" date="2019-07" db="EMBL/GenBank/DDBJ databases">
        <title>Genomics analysis of Aphanomyces spp. identifies a new class of oomycete effector associated with host adaptation.</title>
        <authorList>
            <person name="Gaulin E."/>
        </authorList>
    </citation>
    <scope>NUCLEOTIDE SEQUENCE [LARGE SCALE GENOMIC DNA]</scope>
    <source>
        <strain evidence="17 18">ATCC 201684</strain>
    </source>
</reference>
<dbReference type="InterPro" id="IPR029039">
    <property type="entry name" value="Flavoprotein-like_sf"/>
</dbReference>
<dbReference type="InterPro" id="IPR036119">
    <property type="entry name" value="NOS_N_sf"/>
</dbReference>
<dbReference type="Gene3D" id="2.40.30.10">
    <property type="entry name" value="Translation factors"/>
    <property type="match status" value="1"/>
</dbReference>
<dbReference type="SUPFAM" id="SSF52343">
    <property type="entry name" value="Ferredoxin reductase-like, C-terminal NADP-linked domain"/>
    <property type="match status" value="1"/>
</dbReference>
<evidence type="ECO:0000313" key="17">
    <source>
        <dbReference type="EMBL" id="KAF0740285.1"/>
    </source>
</evidence>
<dbReference type="SUPFAM" id="SSF56512">
    <property type="entry name" value="Nitric oxide (NO) synthase oxygenase domain"/>
    <property type="match status" value="1"/>
</dbReference>
<accession>A0A6G0XIV1</accession>
<dbReference type="Proteomes" id="UP000481153">
    <property type="component" value="Unassembled WGS sequence"/>
</dbReference>
<evidence type="ECO:0000256" key="13">
    <source>
        <dbReference type="ARBA" id="ARBA00023004"/>
    </source>
</evidence>
<dbReference type="InterPro" id="IPR017927">
    <property type="entry name" value="FAD-bd_FR_type"/>
</dbReference>
<keyword evidence="5 14" id="KW-0349">Heme</keyword>
<keyword evidence="12" id="KW-0560">Oxidoreductase</keyword>
<keyword evidence="9" id="KW-0274">FAD</keyword>
<gene>
    <name evidence="17" type="ORF">Ae201684_004285</name>
</gene>
<dbReference type="SUPFAM" id="SSF52218">
    <property type="entry name" value="Flavoproteins"/>
    <property type="match status" value="1"/>
</dbReference>
<evidence type="ECO:0000256" key="1">
    <source>
        <dbReference type="ARBA" id="ARBA00001917"/>
    </source>
</evidence>
<keyword evidence="13 14" id="KW-0408">Iron</keyword>
<evidence type="ECO:0000256" key="2">
    <source>
        <dbReference type="ARBA" id="ARBA00001974"/>
    </source>
</evidence>
<dbReference type="Pfam" id="PF00175">
    <property type="entry name" value="NAD_binding_1"/>
    <property type="match status" value="1"/>
</dbReference>
<evidence type="ECO:0000259" key="15">
    <source>
        <dbReference type="PROSITE" id="PS50902"/>
    </source>
</evidence>
<dbReference type="Gene3D" id="3.90.340.10">
    <property type="entry name" value="Nitric Oxide Synthase, Chain A, domain 1"/>
    <property type="match status" value="1"/>
</dbReference>
<keyword evidence="6" id="KW-0285">Flavoprotein</keyword>
<dbReference type="PIRSF" id="PIRSF000333">
    <property type="entry name" value="NOS"/>
    <property type="match status" value="1"/>
</dbReference>
<dbReference type="GO" id="GO:0050661">
    <property type="term" value="F:NADP binding"/>
    <property type="evidence" value="ECO:0007669"/>
    <property type="project" value="InterPro"/>
</dbReference>
<comment type="caution">
    <text evidence="17">The sequence shown here is derived from an EMBL/GenBank/DDBJ whole genome shotgun (WGS) entry which is preliminary data.</text>
</comment>
<evidence type="ECO:0000256" key="8">
    <source>
        <dbReference type="ARBA" id="ARBA00022723"/>
    </source>
</evidence>
<dbReference type="GO" id="GO:0046872">
    <property type="term" value="F:metal ion binding"/>
    <property type="evidence" value="ECO:0007669"/>
    <property type="project" value="UniProtKB-KW"/>
</dbReference>
<dbReference type="InterPro" id="IPR023173">
    <property type="entry name" value="NADPH_Cyt_P450_Rdtase_alpha"/>
</dbReference>
<dbReference type="PRINTS" id="PR00369">
    <property type="entry name" value="FLAVODOXIN"/>
</dbReference>
<dbReference type="PROSITE" id="PS51384">
    <property type="entry name" value="FAD_FR"/>
    <property type="match status" value="1"/>
</dbReference>
<sequence>MVLEEKDTTAAKPVSSCPFSEDAPITKCPFEVTLLTTNDKVHYDPMRLAAEQKTLDGVGCQENQCQAAMMDKTNQPTVDANRSPEQVWREAYEFLLEYYRDCHPDGLAGLAARAVEVQDTIMSTGTYFQTREELEYGVRLSWRNASRCIMRIQWKNINVIDARGSDVHAKVSSDEIFTKCVEHLETTLQEQDGNRVINSLMTVFPQLMPGDTTSAKIWNSQLLRFAGYEQPDGSIFGDPANVDLTKVAIHLGWTPPQRRTPFDVLPLITQGNAPDAVPVMNELPQHVQVLVDIKHPEYSGIADMKLKWHAVPAISNFCLDVGGIQYPCAPFNGWYMGSEIASRNFLDIQRYNLLEPVAKAINLDTTAPRSLWQDRAAVELNAAVLYSFQEERLTIIDHHTASESFVRHHAKEMQTRGFIPADWVWIVPPVGGSTTAVFHQEMVNFIIKPTFIMPTDNIRTLLEQLPSAAAAVVETPEEATLSLVTHPVYIHYGSETGMSESFASAIQSTMASNNVTAICEPLNDCDLTKLKERCSLIIVTSTFGTGGPPANAKTFVDQLTDFQGDLSHVQAYIFGLGSSAYANFNACALEIASQLKRCKANVCLEGAGDETKDMKRSFKLFYTDVVDAHGVNQGDGSNNAQDLVELSSEPLGPAPSDKCIANATMESAVMLVNAPDRRTINYRFKVPTATTYQAGDHLAILPQNATKVIQGVLDALSKVDRSQYVKLSSDFAPAYLRGGLTWLEIVRDWIDLSAPVPFGLTKLTMQYASPGSDAKIQLQYFSLSMAAHAKWLDDSKTSVGEFLVEFATVASRIPLDELLLALPRMSPRLFSISSSPSTSSARIEITARQVRIGDRLGLCSAYLASMKPEKSVRLYVSPCSSFHLDQTRPTLMIANGAGIAPFRSFWLAKPPSRQSKRWLKWLKDSSKHRQQRVLYYGCRDVNDQLYLKEAKANYLDHVAVAYSRSQEHPKQYVQDVLRADAARVRTLLQNRAKVYVCGSQVMASQVKKTLLAMHSHLVKPLLDAGDYVEDIF</sequence>
<dbReference type="InterPro" id="IPR039261">
    <property type="entry name" value="FNR_nucleotide-bd"/>
</dbReference>
<dbReference type="Gene3D" id="3.90.1230.10">
    <property type="entry name" value="Nitric Oxide Synthase, Chain A, domain 3"/>
    <property type="match status" value="1"/>
</dbReference>
<dbReference type="Pfam" id="PF00258">
    <property type="entry name" value="Flavodoxin_1"/>
    <property type="match status" value="1"/>
</dbReference>
<dbReference type="InterPro" id="IPR004030">
    <property type="entry name" value="NOS_N"/>
</dbReference>
<dbReference type="Gene3D" id="3.40.50.360">
    <property type="match status" value="1"/>
</dbReference>
<evidence type="ECO:0000313" key="18">
    <source>
        <dbReference type="Proteomes" id="UP000481153"/>
    </source>
</evidence>
<evidence type="ECO:0000256" key="6">
    <source>
        <dbReference type="ARBA" id="ARBA00022630"/>
    </source>
</evidence>
<name>A0A6G0XIV1_9STRA</name>
<evidence type="ECO:0000256" key="3">
    <source>
        <dbReference type="ARBA" id="ARBA00006267"/>
    </source>
</evidence>
<dbReference type="GO" id="GO:0020037">
    <property type="term" value="F:heme binding"/>
    <property type="evidence" value="ECO:0007669"/>
    <property type="project" value="InterPro"/>
</dbReference>
<dbReference type="InterPro" id="IPR017938">
    <property type="entry name" value="Riboflavin_synthase-like_b-brl"/>
</dbReference>
<comment type="similarity">
    <text evidence="3">Belongs to the NOS family.</text>
</comment>
<dbReference type="Gene3D" id="3.40.50.80">
    <property type="entry name" value="Nucleotide-binding domain of ferredoxin-NADP reductase (FNR) module"/>
    <property type="match status" value="1"/>
</dbReference>
<evidence type="ECO:0000259" key="16">
    <source>
        <dbReference type="PROSITE" id="PS51384"/>
    </source>
</evidence>
<comment type="cofactor">
    <cofactor evidence="1">
        <name>FMN</name>
        <dbReference type="ChEBI" id="CHEBI:58210"/>
    </cofactor>
</comment>
<keyword evidence="18" id="KW-1185">Reference proteome</keyword>
<dbReference type="GO" id="GO:0004517">
    <property type="term" value="F:nitric-oxide synthase activity"/>
    <property type="evidence" value="ECO:0007669"/>
    <property type="project" value="UniProtKB-EC"/>
</dbReference>
<dbReference type="GO" id="GO:0010181">
    <property type="term" value="F:FMN binding"/>
    <property type="evidence" value="ECO:0007669"/>
    <property type="project" value="InterPro"/>
</dbReference>
<dbReference type="InterPro" id="IPR044943">
    <property type="entry name" value="NOS_dom_1"/>
</dbReference>
<feature type="domain" description="FAD-binding FR-type" evidence="16">
    <location>
        <begin position="658"/>
        <end position="885"/>
    </location>
</feature>
<protein>
    <recommendedName>
        <fullName evidence="4">nitric-oxide synthase (NADPH)</fullName>
        <ecNumber evidence="4">1.14.13.39</ecNumber>
    </recommendedName>
</protein>
<dbReference type="InterPro" id="IPR001433">
    <property type="entry name" value="OxRdtase_FAD/NAD-bd"/>
</dbReference>
<dbReference type="InterPro" id="IPR008254">
    <property type="entry name" value="Flavodoxin/NO_synth"/>
</dbReference>
<evidence type="ECO:0000256" key="7">
    <source>
        <dbReference type="ARBA" id="ARBA00022643"/>
    </source>
</evidence>
<dbReference type="InterPro" id="IPR001709">
    <property type="entry name" value="Flavoprot_Pyr_Nucl_cyt_Rdtase"/>
</dbReference>
<dbReference type="PROSITE" id="PS50902">
    <property type="entry name" value="FLAVODOXIN_LIKE"/>
    <property type="match status" value="1"/>
</dbReference>
<keyword evidence="7" id="KW-0288">FMN</keyword>
<dbReference type="InterPro" id="IPR003097">
    <property type="entry name" value="CysJ-like_FAD-binding"/>
</dbReference>
<dbReference type="GO" id="GO:0050660">
    <property type="term" value="F:flavin adenine dinucleotide binding"/>
    <property type="evidence" value="ECO:0007669"/>
    <property type="project" value="InterPro"/>
</dbReference>
<dbReference type="PRINTS" id="PR00371">
    <property type="entry name" value="FPNCR"/>
</dbReference>
<dbReference type="Gene3D" id="1.20.990.10">
    <property type="entry name" value="NADPH-cytochrome p450 Reductase, Chain A, domain 3"/>
    <property type="match status" value="1"/>
</dbReference>
<evidence type="ECO:0000256" key="5">
    <source>
        <dbReference type="ARBA" id="ARBA00022617"/>
    </source>
</evidence>
<dbReference type="VEuPathDB" id="FungiDB:AeMF1_006979"/>
<proteinExistence type="inferred from homology"/>